<protein>
    <submittedName>
        <fullName evidence="4">NADPH:quinone reductase-like Zn-dependent oxidoreductase</fullName>
    </submittedName>
</protein>
<evidence type="ECO:0000256" key="1">
    <source>
        <dbReference type="ARBA" id="ARBA00022857"/>
    </source>
</evidence>
<sequence length="313" mass="32101">MRLVRFHAHGGPEVLQVEEAEVPAPGPGQLLLRAEAIGLNFADTKIRAGADGIFARPLPGSPTGDVVGVVDAVGPDVTSFSVGDRVAALVAEGAYADFVLADAAWAAVVPPGLDAASATALPMLAPVALRLLRMGRLTAGETVLVQSAAGGIGHLAVQLAKLSDAKVVGVVGSATKADFVRSLGADDVVTTDGEWPTGVDLVADAVGGSTLLRGIEALAPLGRAVMYGAASGEIASVNVRSLFGLRTITGFGLFAWRQSRPEEARDDVAEATRLIVGGELRVAQHASFSLTEAAQAHRVMDERANLGRVLLIP</sequence>
<dbReference type="Pfam" id="PF00107">
    <property type="entry name" value="ADH_zinc_N"/>
    <property type="match status" value="1"/>
</dbReference>
<keyword evidence="5" id="KW-1185">Reference proteome</keyword>
<evidence type="ECO:0000259" key="3">
    <source>
        <dbReference type="SMART" id="SM00829"/>
    </source>
</evidence>
<feature type="domain" description="Enoyl reductase (ER)" evidence="3">
    <location>
        <begin position="10"/>
        <end position="311"/>
    </location>
</feature>
<evidence type="ECO:0000313" key="4">
    <source>
        <dbReference type="EMBL" id="MBB5894009.1"/>
    </source>
</evidence>
<evidence type="ECO:0000313" key="5">
    <source>
        <dbReference type="Proteomes" id="UP000585638"/>
    </source>
</evidence>
<dbReference type="PROSITE" id="PS01162">
    <property type="entry name" value="QOR_ZETA_CRYSTAL"/>
    <property type="match status" value="1"/>
</dbReference>
<dbReference type="PANTHER" id="PTHR48106:SF13">
    <property type="entry name" value="QUINONE OXIDOREDUCTASE-RELATED"/>
    <property type="match status" value="1"/>
</dbReference>
<reference evidence="4 5" key="1">
    <citation type="submission" date="2020-08" db="EMBL/GenBank/DDBJ databases">
        <title>Sequencing the genomes of 1000 actinobacteria strains.</title>
        <authorList>
            <person name="Klenk H.-P."/>
        </authorList>
    </citation>
    <scope>NUCLEOTIDE SEQUENCE [LARGE SCALE GENOMIC DNA]</scope>
    <source>
        <strain evidence="4 5">DSM 43851</strain>
    </source>
</reference>
<organism evidence="4 5">
    <name type="scientific">Kutzneria kofuensis</name>
    <dbReference type="NCBI Taxonomy" id="103725"/>
    <lineage>
        <taxon>Bacteria</taxon>
        <taxon>Bacillati</taxon>
        <taxon>Actinomycetota</taxon>
        <taxon>Actinomycetes</taxon>
        <taxon>Pseudonocardiales</taxon>
        <taxon>Pseudonocardiaceae</taxon>
        <taxon>Kutzneria</taxon>
    </lineage>
</organism>
<gene>
    <name evidence="4" type="ORF">BJ998_005205</name>
</gene>
<dbReference type="InterPro" id="IPR013154">
    <property type="entry name" value="ADH-like_N"/>
</dbReference>
<name>A0A7W9NIX1_9PSEU</name>
<dbReference type="RefSeq" id="WP_184865720.1">
    <property type="nucleotide sequence ID" value="NZ_BAAAWY010000011.1"/>
</dbReference>
<dbReference type="InterPro" id="IPR020843">
    <property type="entry name" value="ER"/>
</dbReference>
<dbReference type="SUPFAM" id="SSF50129">
    <property type="entry name" value="GroES-like"/>
    <property type="match status" value="1"/>
</dbReference>
<dbReference type="SMART" id="SM00829">
    <property type="entry name" value="PKS_ER"/>
    <property type="match status" value="1"/>
</dbReference>
<dbReference type="PANTHER" id="PTHR48106">
    <property type="entry name" value="QUINONE OXIDOREDUCTASE PIG3-RELATED"/>
    <property type="match status" value="1"/>
</dbReference>
<dbReference type="InterPro" id="IPR013149">
    <property type="entry name" value="ADH-like_C"/>
</dbReference>
<dbReference type="InterPro" id="IPR036291">
    <property type="entry name" value="NAD(P)-bd_dom_sf"/>
</dbReference>
<keyword evidence="1" id="KW-0521">NADP</keyword>
<dbReference type="GO" id="GO:0005829">
    <property type="term" value="C:cytosol"/>
    <property type="evidence" value="ECO:0007669"/>
    <property type="project" value="TreeGrafter"/>
</dbReference>
<dbReference type="AlphaFoldDB" id="A0A7W9NIX1"/>
<dbReference type="EMBL" id="JACHIR010000001">
    <property type="protein sequence ID" value="MBB5894009.1"/>
    <property type="molecule type" value="Genomic_DNA"/>
</dbReference>
<dbReference type="InterPro" id="IPR002364">
    <property type="entry name" value="Quin_OxRdtase/zeta-crystal_CS"/>
</dbReference>
<accession>A0A7W9NIX1</accession>
<dbReference type="GO" id="GO:0003960">
    <property type="term" value="F:quinone reductase (NADPH) activity"/>
    <property type="evidence" value="ECO:0007669"/>
    <property type="project" value="TreeGrafter"/>
</dbReference>
<dbReference type="GO" id="GO:0008270">
    <property type="term" value="F:zinc ion binding"/>
    <property type="evidence" value="ECO:0007669"/>
    <property type="project" value="InterPro"/>
</dbReference>
<dbReference type="Pfam" id="PF08240">
    <property type="entry name" value="ADH_N"/>
    <property type="match status" value="1"/>
</dbReference>
<dbReference type="GO" id="GO:0035925">
    <property type="term" value="F:mRNA 3'-UTR AU-rich region binding"/>
    <property type="evidence" value="ECO:0007669"/>
    <property type="project" value="TreeGrafter"/>
</dbReference>
<dbReference type="Gene3D" id="3.90.180.10">
    <property type="entry name" value="Medium-chain alcohol dehydrogenases, catalytic domain"/>
    <property type="match status" value="1"/>
</dbReference>
<dbReference type="GO" id="GO:0070402">
    <property type="term" value="F:NADPH binding"/>
    <property type="evidence" value="ECO:0007669"/>
    <property type="project" value="TreeGrafter"/>
</dbReference>
<dbReference type="Proteomes" id="UP000585638">
    <property type="component" value="Unassembled WGS sequence"/>
</dbReference>
<dbReference type="SUPFAM" id="SSF51735">
    <property type="entry name" value="NAD(P)-binding Rossmann-fold domains"/>
    <property type="match status" value="1"/>
</dbReference>
<evidence type="ECO:0000256" key="2">
    <source>
        <dbReference type="ARBA" id="ARBA00023002"/>
    </source>
</evidence>
<dbReference type="InterPro" id="IPR011032">
    <property type="entry name" value="GroES-like_sf"/>
</dbReference>
<comment type="caution">
    <text evidence="4">The sequence shown here is derived from an EMBL/GenBank/DDBJ whole genome shotgun (WGS) entry which is preliminary data.</text>
</comment>
<keyword evidence="2" id="KW-0560">Oxidoreductase</keyword>
<dbReference type="Gene3D" id="3.40.50.720">
    <property type="entry name" value="NAD(P)-binding Rossmann-like Domain"/>
    <property type="match status" value="1"/>
</dbReference>
<proteinExistence type="predicted"/>